<accession>A0A2T4I9Y0</accession>
<keyword evidence="2" id="KW-0460">Magnesium</keyword>
<dbReference type="GO" id="GO:0005524">
    <property type="term" value="F:ATP binding"/>
    <property type="evidence" value="ECO:0007669"/>
    <property type="project" value="UniProtKB-KW"/>
</dbReference>
<keyword evidence="2" id="KW-0479">Metal-binding</keyword>
<evidence type="ECO:0000313" key="4">
    <source>
        <dbReference type="Proteomes" id="UP000241093"/>
    </source>
</evidence>
<dbReference type="InterPro" id="IPR002698">
    <property type="entry name" value="FTHF_cligase"/>
</dbReference>
<dbReference type="Gene3D" id="3.40.50.10420">
    <property type="entry name" value="NagB/RpiA/CoA transferase-like"/>
    <property type="match status" value="1"/>
</dbReference>
<dbReference type="EC" id="6.3.3.2" evidence="2"/>
<dbReference type="Pfam" id="PF01812">
    <property type="entry name" value="5-FTHF_cyc-lig"/>
    <property type="match status" value="1"/>
</dbReference>
<name>A0A2T4I9Y0_9MOLU</name>
<dbReference type="AlphaFoldDB" id="A0A2T4I9Y0"/>
<dbReference type="EMBL" id="LAUU01000008">
    <property type="protein sequence ID" value="PTD31375.1"/>
    <property type="molecule type" value="Genomic_DNA"/>
</dbReference>
<dbReference type="Proteomes" id="UP000241093">
    <property type="component" value="Unassembled WGS sequence"/>
</dbReference>
<keyword evidence="3" id="KW-0436">Ligase</keyword>
<keyword evidence="1 2" id="KW-0547">Nucleotide-binding</keyword>
<dbReference type="PANTHER" id="PTHR23407:SF11">
    <property type="entry name" value="CHROMOSOME UNDETERMINED SCAFFOLD_24, WHOLE GENOME SHOTGUN SEQUENCE"/>
    <property type="match status" value="1"/>
</dbReference>
<dbReference type="InterPro" id="IPR024185">
    <property type="entry name" value="FTHF_cligase-like_sf"/>
</dbReference>
<dbReference type="SUPFAM" id="SSF100950">
    <property type="entry name" value="NagB/RpiA/CoA transferase-like"/>
    <property type="match status" value="1"/>
</dbReference>
<keyword evidence="1 2" id="KW-0067">ATP-binding</keyword>
<dbReference type="GO" id="GO:0009396">
    <property type="term" value="P:folic acid-containing compound biosynthetic process"/>
    <property type="evidence" value="ECO:0007669"/>
    <property type="project" value="TreeGrafter"/>
</dbReference>
<dbReference type="PIRSF" id="PIRSF006806">
    <property type="entry name" value="FTHF_cligase"/>
    <property type="match status" value="1"/>
</dbReference>
<gene>
    <name evidence="3" type="ORF">MLEAa_3920</name>
</gene>
<dbReference type="GO" id="GO:0030272">
    <property type="term" value="F:5-formyltetrahydrofolate cyclo-ligase activity"/>
    <property type="evidence" value="ECO:0007669"/>
    <property type="project" value="UniProtKB-EC"/>
</dbReference>
<organism evidence="3 4">
    <name type="scientific">Mycoplasma leachii 06049</name>
    <dbReference type="NCBI Taxonomy" id="1188244"/>
    <lineage>
        <taxon>Bacteria</taxon>
        <taxon>Bacillati</taxon>
        <taxon>Mycoplasmatota</taxon>
        <taxon>Mollicutes</taxon>
        <taxon>Mycoplasmataceae</taxon>
        <taxon>Mycoplasma</taxon>
    </lineage>
</organism>
<sequence>MNKSILRKQLLEKRKNFDSNYITTSNLLITNKVINFIKKNKFKQICIYLSTKYEADTKKIISWCIENNILVFVPKVLNDNNMNMVLLNNSSLTNLNKFNIYEPISNINASLEQIDCIFTPLVGFDEKLNRIGMGKGFYDKFFSLNSYNYLKVGICFDKQKTTQIIIDDNDIKLDCIITEKQLLFINKN</sequence>
<evidence type="ECO:0000256" key="2">
    <source>
        <dbReference type="RuleBase" id="RU361279"/>
    </source>
</evidence>
<dbReference type="GO" id="GO:0035999">
    <property type="term" value="P:tetrahydrofolate interconversion"/>
    <property type="evidence" value="ECO:0007669"/>
    <property type="project" value="TreeGrafter"/>
</dbReference>
<feature type="binding site" evidence="1">
    <location>
        <begin position="130"/>
        <end position="138"/>
    </location>
    <ligand>
        <name>ATP</name>
        <dbReference type="ChEBI" id="CHEBI:30616"/>
    </ligand>
</feature>
<feature type="binding site" evidence="1">
    <location>
        <position position="49"/>
    </location>
    <ligand>
        <name>substrate</name>
    </ligand>
</feature>
<reference evidence="3 4" key="1">
    <citation type="submission" date="2015-04" db="EMBL/GenBank/DDBJ databases">
        <title>Genome sequence of Mycoplasma leachii strain 06049.</title>
        <authorList>
            <person name="Sirand-Pugnet P."/>
            <person name="Breton M."/>
            <person name="Dordet-Frisoni E."/>
            <person name="Baranowski E."/>
            <person name="Barre A."/>
            <person name="Couture C."/>
            <person name="Dupuy V."/>
            <person name="Gaurivaud P."/>
            <person name="Jacob D."/>
            <person name="Lemaitre C."/>
            <person name="Manso-Silvan L."/>
            <person name="Nikolski M."/>
            <person name="Nouvel L.-X."/>
            <person name="Poumarat F."/>
            <person name="Tardy F."/>
            <person name="Thebault P."/>
            <person name="Theil S."/>
            <person name="Citti C."/>
            <person name="Thiaucourt F."/>
            <person name="Blanchard A."/>
        </authorList>
    </citation>
    <scope>NUCLEOTIDE SEQUENCE [LARGE SCALE GENOMIC DNA]</scope>
    <source>
        <strain evidence="3 4">06049</strain>
    </source>
</reference>
<protein>
    <recommendedName>
        <fullName evidence="2">5-formyltetrahydrofolate cyclo-ligase</fullName>
        <ecNumber evidence="2">6.3.3.2</ecNumber>
    </recommendedName>
</protein>
<dbReference type="PANTHER" id="PTHR23407">
    <property type="entry name" value="ATPASE INHIBITOR/5-FORMYLTETRAHYDROFOLATE CYCLO-LIGASE"/>
    <property type="match status" value="1"/>
</dbReference>
<dbReference type="RefSeq" id="WP_013447771.1">
    <property type="nucleotide sequence ID" value="NZ_LAUU01000008.1"/>
</dbReference>
<dbReference type="NCBIfam" id="TIGR02727">
    <property type="entry name" value="MTHFS_bact"/>
    <property type="match status" value="1"/>
</dbReference>
<feature type="binding site" evidence="1">
    <location>
        <begin position="3"/>
        <end position="7"/>
    </location>
    <ligand>
        <name>ATP</name>
        <dbReference type="ChEBI" id="CHEBI:30616"/>
    </ligand>
</feature>
<comment type="caution">
    <text evidence="3">The sequence shown here is derived from an EMBL/GenBank/DDBJ whole genome shotgun (WGS) entry which is preliminary data.</text>
</comment>
<feature type="binding site" evidence="1">
    <location>
        <position position="54"/>
    </location>
    <ligand>
        <name>substrate</name>
    </ligand>
</feature>
<evidence type="ECO:0000313" key="3">
    <source>
        <dbReference type="EMBL" id="PTD31375.1"/>
    </source>
</evidence>
<dbReference type="GO" id="GO:0046872">
    <property type="term" value="F:metal ion binding"/>
    <property type="evidence" value="ECO:0007669"/>
    <property type="project" value="UniProtKB-KW"/>
</dbReference>
<comment type="similarity">
    <text evidence="2">Belongs to the 5-formyltetrahydrofolate cyclo-ligase family.</text>
</comment>
<dbReference type="InterPro" id="IPR037171">
    <property type="entry name" value="NagB/RpiA_transferase-like"/>
</dbReference>
<proteinExistence type="inferred from homology"/>
<comment type="catalytic activity">
    <reaction evidence="2">
        <text>(6S)-5-formyl-5,6,7,8-tetrahydrofolate + ATP = (6R)-5,10-methenyltetrahydrofolate + ADP + phosphate</text>
        <dbReference type="Rhea" id="RHEA:10488"/>
        <dbReference type="ChEBI" id="CHEBI:30616"/>
        <dbReference type="ChEBI" id="CHEBI:43474"/>
        <dbReference type="ChEBI" id="CHEBI:57455"/>
        <dbReference type="ChEBI" id="CHEBI:57457"/>
        <dbReference type="ChEBI" id="CHEBI:456216"/>
        <dbReference type="EC" id="6.3.3.2"/>
    </reaction>
</comment>
<comment type="cofactor">
    <cofactor evidence="2">
        <name>Mg(2+)</name>
        <dbReference type="ChEBI" id="CHEBI:18420"/>
    </cofactor>
</comment>
<evidence type="ECO:0000256" key="1">
    <source>
        <dbReference type="PIRSR" id="PIRSR006806-1"/>
    </source>
</evidence>